<proteinExistence type="predicted"/>
<protein>
    <recommendedName>
        <fullName evidence="4">Secretion protein</fullName>
    </recommendedName>
</protein>
<name>A0A6N8HGC0_9FLAO</name>
<dbReference type="Proteomes" id="UP000433945">
    <property type="component" value="Unassembled WGS sequence"/>
</dbReference>
<accession>A0A6N8HGC0</accession>
<feature type="chain" id="PRO_5027081355" description="Secretion protein" evidence="1">
    <location>
        <begin position="23"/>
        <end position="195"/>
    </location>
</feature>
<keyword evidence="3" id="KW-1185">Reference proteome</keyword>
<dbReference type="EMBL" id="WOWP01000054">
    <property type="protein sequence ID" value="MUV04785.1"/>
    <property type="molecule type" value="Genomic_DNA"/>
</dbReference>
<sequence length="195" mass="21602">MKNFAKIGLALAMLLTTFGVSAGEYDFSLKVTNETGKTVSFSVVDAETVTFSIYNSKEELIFNEKVSGSNAINRTYDLTAFPEGIYYLEAETAAKVARYEISVVKETASISEKAVEETYKPVISKSGDTFIVTVPGKVNTPVNITLYDENSGELYNQNLKDGKVAKKFNTSKIFSKEFTFVVSYNNKMFTETISK</sequence>
<gene>
    <name evidence="2" type="ORF">GN157_13795</name>
</gene>
<organism evidence="2 3">
    <name type="scientific">Flavobacterium rakeshii</name>
    <dbReference type="NCBI Taxonomy" id="1038845"/>
    <lineage>
        <taxon>Bacteria</taxon>
        <taxon>Pseudomonadati</taxon>
        <taxon>Bacteroidota</taxon>
        <taxon>Flavobacteriia</taxon>
        <taxon>Flavobacteriales</taxon>
        <taxon>Flavobacteriaceae</taxon>
        <taxon>Flavobacterium</taxon>
    </lineage>
</organism>
<dbReference type="OrthoDB" id="978867at2"/>
<keyword evidence="1" id="KW-0732">Signal</keyword>
<reference evidence="2 3" key="1">
    <citation type="submission" date="2019-12" db="EMBL/GenBank/DDBJ databases">
        <authorList>
            <person name="Sun J.-Q."/>
        </authorList>
    </citation>
    <scope>NUCLEOTIDE SEQUENCE [LARGE SCALE GENOMIC DNA]</scope>
    <source>
        <strain evidence="2 3">JCM 17928</strain>
    </source>
</reference>
<feature type="signal peptide" evidence="1">
    <location>
        <begin position="1"/>
        <end position="22"/>
    </location>
</feature>
<evidence type="ECO:0000313" key="3">
    <source>
        <dbReference type="Proteomes" id="UP000433945"/>
    </source>
</evidence>
<evidence type="ECO:0008006" key="4">
    <source>
        <dbReference type="Google" id="ProtNLM"/>
    </source>
</evidence>
<dbReference type="RefSeq" id="WP_157484099.1">
    <property type="nucleotide sequence ID" value="NZ_JAZDQD010000002.1"/>
</dbReference>
<comment type="caution">
    <text evidence="2">The sequence shown here is derived from an EMBL/GenBank/DDBJ whole genome shotgun (WGS) entry which is preliminary data.</text>
</comment>
<evidence type="ECO:0000256" key="1">
    <source>
        <dbReference type="SAM" id="SignalP"/>
    </source>
</evidence>
<evidence type="ECO:0000313" key="2">
    <source>
        <dbReference type="EMBL" id="MUV04785.1"/>
    </source>
</evidence>
<dbReference type="AlphaFoldDB" id="A0A6N8HGC0"/>